<reference evidence="1" key="1">
    <citation type="submission" date="2022-08" db="EMBL/GenBank/DDBJ databases">
        <authorList>
            <person name="Deng Y."/>
            <person name="Han X.-F."/>
            <person name="Zhang Y.-Q."/>
        </authorList>
    </citation>
    <scope>NUCLEOTIDE SEQUENCE</scope>
    <source>
        <strain evidence="1">CPCC 203407</strain>
    </source>
</reference>
<dbReference type="InterPro" id="IPR009297">
    <property type="entry name" value="DUF952"/>
</dbReference>
<accession>A0AA42BWP3</accession>
<dbReference type="AlphaFoldDB" id="A0AA42BWP3"/>
<dbReference type="RefSeq" id="WP_259529561.1">
    <property type="nucleotide sequence ID" value="NZ_JANLCK010000006.1"/>
</dbReference>
<comment type="caution">
    <text evidence="1">The sequence shown here is derived from an EMBL/GenBank/DDBJ whole genome shotgun (WGS) entry which is preliminary data.</text>
</comment>
<keyword evidence="2" id="KW-1185">Reference proteome</keyword>
<sequence length="129" mass="13674">MAVIAHVAIVDDWEAARNIGEYEVSTRGVSLDEAGFVHAVALEGVERVLDEHYSDIRFALVLVLLDTEELRAEGLEITEETPGLPQVHGPIRTDGGAVLAVLPIERSGDAFVLPDLSPFGGAEGPSTSA</sequence>
<gene>
    <name evidence="1" type="ORF">N1028_12800</name>
</gene>
<protein>
    <submittedName>
        <fullName evidence="1">DUF952 domain-containing protein</fullName>
    </submittedName>
</protein>
<dbReference type="Pfam" id="PF06108">
    <property type="entry name" value="DUF952"/>
    <property type="match status" value="1"/>
</dbReference>
<dbReference type="EMBL" id="JANLCK010000006">
    <property type="protein sequence ID" value="MCS5726773.1"/>
    <property type="molecule type" value="Genomic_DNA"/>
</dbReference>
<organism evidence="1 2">
    <name type="scientific">Herbiconiux oxytropis</name>
    <dbReference type="NCBI Taxonomy" id="2970915"/>
    <lineage>
        <taxon>Bacteria</taxon>
        <taxon>Bacillati</taxon>
        <taxon>Actinomycetota</taxon>
        <taxon>Actinomycetes</taxon>
        <taxon>Micrococcales</taxon>
        <taxon>Microbacteriaceae</taxon>
        <taxon>Herbiconiux</taxon>
    </lineage>
</organism>
<dbReference type="Proteomes" id="UP001165587">
    <property type="component" value="Unassembled WGS sequence"/>
</dbReference>
<evidence type="ECO:0000313" key="1">
    <source>
        <dbReference type="EMBL" id="MCS5726773.1"/>
    </source>
</evidence>
<name>A0AA42BWP3_9MICO</name>
<dbReference type="SUPFAM" id="SSF56399">
    <property type="entry name" value="ADP-ribosylation"/>
    <property type="match status" value="1"/>
</dbReference>
<evidence type="ECO:0000313" key="2">
    <source>
        <dbReference type="Proteomes" id="UP001165587"/>
    </source>
</evidence>
<proteinExistence type="predicted"/>
<dbReference type="Gene3D" id="3.20.170.20">
    <property type="entry name" value="Protein of unknown function DUF952"/>
    <property type="match status" value="1"/>
</dbReference>